<name>B5EV25_ALIFM</name>
<gene>
    <name evidence="1" type="ordered locus">VFMJ11_A0995</name>
</gene>
<reference evidence="1 2" key="2">
    <citation type="journal article" date="2009" name="Nature">
        <title>A single regulatory gene is sufficient to alter bacterial host range.</title>
        <authorList>
            <person name="Mandel M.J."/>
            <person name="Wollenberg M.S."/>
            <person name="Stabb E.V."/>
            <person name="Visick K.L."/>
            <person name="Ruby E.G."/>
        </authorList>
    </citation>
    <scope>NUCLEOTIDE SEQUENCE [LARGE SCALE GENOMIC DNA]</scope>
    <source>
        <strain evidence="1 2">MJ11</strain>
    </source>
</reference>
<reference evidence="2" key="1">
    <citation type="submission" date="2008-08" db="EMBL/GenBank/DDBJ databases">
        <title>Complete sequence of Vibrio fischeri strain MJ11.</title>
        <authorList>
            <person name="Mandel M.J."/>
            <person name="Stabb E.V."/>
            <person name="Ruby E.G."/>
            <person name="Ferriera S."/>
            <person name="Johnson J."/>
            <person name="Kravitz S."/>
            <person name="Beeson K."/>
            <person name="Sutton G."/>
            <person name="Rogers Y.-H."/>
            <person name="Friedman R."/>
            <person name="Frazier M."/>
            <person name="Venter J.C."/>
        </authorList>
    </citation>
    <scope>NUCLEOTIDE SEQUENCE [LARGE SCALE GENOMIC DNA]</scope>
    <source>
        <strain evidence="2">MJ11</strain>
    </source>
</reference>
<evidence type="ECO:0000313" key="1">
    <source>
        <dbReference type="EMBL" id="ACH64296.1"/>
    </source>
</evidence>
<organism evidence="1 2">
    <name type="scientific">Aliivibrio fischeri (strain MJ11)</name>
    <name type="common">Vibrio fischeri</name>
    <dbReference type="NCBI Taxonomy" id="388396"/>
    <lineage>
        <taxon>Bacteria</taxon>
        <taxon>Pseudomonadati</taxon>
        <taxon>Pseudomonadota</taxon>
        <taxon>Gammaproteobacteria</taxon>
        <taxon>Vibrionales</taxon>
        <taxon>Vibrionaceae</taxon>
        <taxon>Aliivibrio</taxon>
    </lineage>
</organism>
<accession>B5EV25</accession>
<dbReference type="Proteomes" id="UP000001857">
    <property type="component" value="Chromosome II"/>
</dbReference>
<protein>
    <submittedName>
        <fullName evidence="1">Uncharacterized protein</fullName>
    </submittedName>
</protein>
<dbReference type="KEGG" id="vfm:VFMJ11_A0995"/>
<sequence>MAIALQNGKLQHGSLTCLIKSFYTLTKEARWLSLHITTN</sequence>
<evidence type="ECO:0000313" key="2">
    <source>
        <dbReference type="Proteomes" id="UP000001857"/>
    </source>
</evidence>
<dbReference type="EMBL" id="CP001133">
    <property type="protein sequence ID" value="ACH64296.1"/>
    <property type="molecule type" value="Genomic_DNA"/>
</dbReference>
<proteinExistence type="predicted"/>
<dbReference type="HOGENOM" id="CLU_3318988_0_0_6"/>
<dbReference type="AlphaFoldDB" id="B5EV25"/>